<dbReference type="InterPro" id="IPR027417">
    <property type="entry name" value="P-loop_NTPase"/>
</dbReference>
<keyword evidence="1" id="KW-1133">Transmembrane helix</keyword>
<dbReference type="Gene3D" id="3.40.50.300">
    <property type="entry name" value="P-loop containing nucleotide triphosphate hydrolases"/>
    <property type="match status" value="1"/>
</dbReference>
<sequence>MTGSHDMIALDLDSQIQLLSRIQFLTRFSSNLVQITGEAGAGKTWLSERYLENWANEPTQSLLICNTSQQDAQHRAIILRQIVRDGVFNENDSMLQSLEYMLEGNSVHALIVIDNAQRLSANIIAELWALVTEAQQRNNWQINVLLFSLRGKLNKWLHKVSYGQGVKPLELEISPLADNEREMFIEVMMVSRQLDAAQRRALKAKAALLPSLPGALKGLGQQEISSMEEKKRRSLIPLVLLVLFLLVIGGGLVWWAVKPQMQTVPVEIAETVTDGVKSLNEILDEQEKALSEAGSQADDELVATGEVTDDTINLPDEPVVEGMTVGRRDPSRRIVVPDNVVDAIIDDQETGGDGTAAVQEPLIPELAANAPVVEETKPVAVAKPEVELVAEVIAPKPEAVPAPIAEPAAAPLVDVPLANKVLLTVPASRYALQLAALQSKQAANEFMQEYELGGTALVYETRRNGEPWFMVLVGDYPSVADARRAEVALPESVRNLTPWAKSFTQIHKEIALAN</sequence>
<keyword evidence="4" id="KW-1185">Reference proteome</keyword>
<proteinExistence type="predicted"/>
<evidence type="ECO:0000259" key="2">
    <source>
        <dbReference type="PROSITE" id="PS51724"/>
    </source>
</evidence>
<comment type="caution">
    <text evidence="3">The sequence shown here is derived from an EMBL/GenBank/DDBJ whole genome shotgun (WGS) entry which is preliminary data.</text>
</comment>
<accession>A0ABT5QMB7</accession>
<dbReference type="InterPro" id="IPR049945">
    <property type="entry name" value="AAA_22"/>
</dbReference>
<reference evidence="3" key="1">
    <citation type="submission" date="2021-12" db="EMBL/GenBank/DDBJ databases">
        <title>Enterovibrio ZSDZ35 sp. nov. and Enterovibrio ZSDZ42 sp. nov., isolated from coastal seawater in Qingdao.</title>
        <authorList>
            <person name="Zhang P."/>
        </authorList>
    </citation>
    <scope>NUCLEOTIDE SEQUENCE</scope>
    <source>
        <strain evidence="3">ZSDZ35</strain>
    </source>
</reference>
<feature type="domain" description="SPOR" evidence="2">
    <location>
        <begin position="424"/>
        <end position="502"/>
    </location>
</feature>
<dbReference type="PROSITE" id="PS51724">
    <property type="entry name" value="SPOR"/>
    <property type="match status" value="1"/>
</dbReference>
<dbReference type="Gene3D" id="3.30.70.1070">
    <property type="entry name" value="Sporulation related repeat"/>
    <property type="match status" value="1"/>
</dbReference>
<gene>
    <name evidence="3" type="ORF">LRP49_13170</name>
</gene>
<dbReference type="Pfam" id="PF05036">
    <property type="entry name" value="SPOR"/>
    <property type="match status" value="1"/>
</dbReference>
<evidence type="ECO:0000313" key="3">
    <source>
        <dbReference type="EMBL" id="MDD1782124.1"/>
    </source>
</evidence>
<organism evidence="3 4">
    <name type="scientific">Enterovibrio qingdaonensis</name>
    <dbReference type="NCBI Taxonomy" id="2899818"/>
    <lineage>
        <taxon>Bacteria</taxon>
        <taxon>Pseudomonadati</taxon>
        <taxon>Pseudomonadota</taxon>
        <taxon>Gammaproteobacteria</taxon>
        <taxon>Vibrionales</taxon>
        <taxon>Vibrionaceae</taxon>
        <taxon>Enterovibrio</taxon>
    </lineage>
</organism>
<dbReference type="Proteomes" id="UP001149821">
    <property type="component" value="Unassembled WGS sequence"/>
</dbReference>
<dbReference type="Pfam" id="PF13401">
    <property type="entry name" value="AAA_22"/>
    <property type="match status" value="1"/>
</dbReference>
<dbReference type="InterPro" id="IPR036680">
    <property type="entry name" value="SPOR-like_sf"/>
</dbReference>
<dbReference type="SUPFAM" id="SSF110997">
    <property type="entry name" value="Sporulation related repeat"/>
    <property type="match status" value="1"/>
</dbReference>
<dbReference type="PANTHER" id="PTHR35894:SF7">
    <property type="entry name" value="GENERAL SECRETION PATHWAY PROTEIN A-RELATED"/>
    <property type="match status" value="1"/>
</dbReference>
<evidence type="ECO:0000256" key="1">
    <source>
        <dbReference type="SAM" id="Phobius"/>
    </source>
</evidence>
<feature type="transmembrane region" description="Helical" evidence="1">
    <location>
        <begin position="235"/>
        <end position="257"/>
    </location>
</feature>
<name>A0ABT5QMB7_9GAMM</name>
<dbReference type="SUPFAM" id="SSF52540">
    <property type="entry name" value="P-loop containing nucleoside triphosphate hydrolases"/>
    <property type="match status" value="1"/>
</dbReference>
<dbReference type="InterPro" id="IPR007730">
    <property type="entry name" value="SPOR-like_dom"/>
</dbReference>
<keyword evidence="1" id="KW-0812">Transmembrane</keyword>
<protein>
    <submittedName>
        <fullName evidence="3">AAA family ATPase</fullName>
    </submittedName>
</protein>
<dbReference type="InterPro" id="IPR052026">
    <property type="entry name" value="ExeA_AAA_ATPase_DNA-bind"/>
</dbReference>
<evidence type="ECO:0000313" key="4">
    <source>
        <dbReference type="Proteomes" id="UP001149821"/>
    </source>
</evidence>
<keyword evidence="1" id="KW-0472">Membrane</keyword>
<dbReference type="EMBL" id="JAJUBB010000008">
    <property type="protein sequence ID" value="MDD1782124.1"/>
    <property type="molecule type" value="Genomic_DNA"/>
</dbReference>
<dbReference type="PANTHER" id="PTHR35894">
    <property type="entry name" value="GENERAL SECRETION PATHWAY PROTEIN A-RELATED"/>
    <property type="match status" value="1"/>
</dbReference>